<evidence type="ECO:0000256" key="2">
    <source>
        <dbReference type="ARBA" id="ARBA00021714"/>
    </source>
</evidence>
<keyword evidence="3 12" id="KW-0813">Transport</keyword>
<evidence type="ECO:0000256" key="8">
    <source>
        <dbReference type="ARBA" id="ARBA00022989"/>
    </source>
</evidence>
<comment type="subcellular location">
    <subcellularLocation>
        <location evidence="12">Cell membrane</location>
        <topology evidence="12">Multi-pass membrane protein</topology>
    </subcellularLocation>
    <subcellularLocation>
        <location evidence="12">Bacterial flagellum basal body</location>
    </subcellularLocation>
</comment>
<protein>
    <recommendedName>
        <fullName evidence="2 12">Flagellar biosynthetic protein FliP</fullName>
    </recommendedName>
</protein>
<keyword evidence="6 12" id="KW-1005">Bacterial flagellum biogenesis</keyword>
<keyword evidence="7 12" id="KW-0653">Protein transport</keyword>
<keyword evidence="9 12" id="KW-0472">Membrane</keyword>
<dbReference type="InterPro" id="IPR005837">
    <property type="entry name" value="FliP"/>
</dbReference>
<comment type="function">
    <text evidence="12">Plays a role in the flagellum-specific transport system.</text>
</comment>
<dbReference type="GO" id="GO:0044781">
    <property type="term" value="P:bacterial-type flagellum organization"/>
    <property type="evidence" value="ECO:0007669"/>
    <property type="project" value="UniProtKB-UniRule"/>
</dbReference>
<dbReference type="InterPro" id="IPR005838">
    <property type="entry name" value="T3SS_IM_P"/>
</dbReference>
<dbReference type="STRING" id="1156395.DBT_0556"/>
<dbReference type="PRINTS" id="PR00951">
    <property type="entry name" value="FLGBIOSNFLIP"/>
</dbReference>
<dbReference type="NCBIfam" id="TIGR01103">
    <property type="entry name" value="fliP"/>
    <property type="match status" value="1"/>
</dbReference>
<evidence type="ECO:0000256" key="7">
    <source>
        <dbReference type="ARBA" id="ARBA00022927"/>
    </source>
</evidence>
<keyword evidence="13" id="KW-0282">Flagellum</keyword>
<keyword evidence="13" id="KW-0966">Cell projection</keyword>
<comment type="caution">
    <text evidence="12">Lacks conserved residue(s) required for the propagation of feature annotation.</text>
</comment>
<dbReference type="Proteomes" id="UP000093080">
    <property type="component" value="Unassembled WGS sequence"/>
</dbReference>
<comment type="caution">
    <text evidence="13">The sequence shown here is derived from an EMBL/GenBank/DDBJ whole genome shotgun (WGS) entry which is preliminary data.</text>
</comment>
<evidence type="ECO:0000256" key="1">
    <source>
        <dbReference type="ARBA" id="ARBA00006257"/>
    </source>
</evidence>
<dbReference type="GO" id="GO:0009425">
    <property type="term" value="C:bacterial-type flagellum basal body"/>
    <property type="evidence" value="ECO:0007669"/>
    <property type="project" value="UniProtKB-SubCell"/>
</dbReference>
<feature type="transmembrane region" description="Helical" evidence="12">
    <location>
        <begin position="20"/>
        <end position="37"/>
    </location>
</feature>
<dbReference type="GO" id="GO:0009306">
    <property type="term" value="P:protein secretion"/>
    <property type="evidence" value="ECO:0007669"/>
    <property type="project" value="UniProtKB-UniRule"/>
</dbReference>
<evidence type="ECO:0000256" key="11">
    <source>
        <dbReference type="ARBA" id="ARBA00023225"/>
    </source>
</evidence>
<dbReference type="Pfam" id="PF00813">
    <property type="entry name" value="FliP"/>
    <property type="match status" value="1"/>
</dbReference>
<feature type="transmembrane region" description="Helical" evidence="12">
    <location>
        <begin position="151"/>
        <end position="172"/>
    </location>
</feature>
<name>A0A1B9F8B6_9BACT</name>
<keyword evidence="13" id="KW-0969">Cilium</keyword>
<dbReference type="AlphaFoldDB" id="A0A1B9F8B6"/>
<evidence type="ECO:0000256" key="12">
    <source>
        <dbReference type="RuleBase" id="RU362069"/>
    </source>
</evidence>
<dbReference type="PROSITE" id="PS01060">
    <property type="entry name" value="FLIP_1"/>
    <property type="match status" value="1"/>
</dbReference>
<dbReference type="EMBL" id="MAGO01000002">
    <property type="protein sequence ID" value="OCC16094.1"/>
    <property type="molecule type" value="Genomic_DNA"/>
</dbReference>
<gene>
    <name evidence="12" type="primary">fliP</name>
    <name evidence="13" type="ORF">DBT_0556</name>
</gene>
<dbReference type="PANTHER" id="PTHR30587:SF0">
    <property type="entry name" value="FLAGELLAR BIOSYNTHETIC PROTEIN FLIP"/>
    <property type="match status" value="1"/>
</dbReference>
<dbReference type="GO" id="GO:0005886">
    <property type="term" value="C:plasma membrane"/>
    <property type="evidence" value="ECO:0007669"/>
    <property type="project" value="UniProtKB-SubCell"/>
</dbReference>
<reference evidence="13 14" key="1">
    <citation type="submission" date="2016-06" db="EMBL/GenBank/DDBJ databases">
        <title>Respiratory ammonification of nitrate coupled to the oxidation of elemental sulfur in deep-sea autotrophic thermophilic bacteria.</title>
        <authorList>
            <person name="Slobodkina G.B."/>
            <person name="Mardanov A.V."/>
            <person name="Ravin N.V."/>
            <person name="Frolova A.A."/>
            <person name="Viryasiv M.B."/>
            <person name="Chernyh N.A."/>
            <person name="Bonch-Osmolovskaya E.A."/>
            <person name="Slobodkin A.I."/>
        </authorList>
    </citation>
    <scope>NUCLEOTIDE SEQUENCE [LARGE SCALE GENOMIC DNA]</scope>
    <source>
        <strain evidence="13 14">S69</strain>
    </source>
</reference>
<evidence type="ECO:0000256" key="6">
    <source>
        <dbReference type="ARBA" id="ARBA00022795"/>
    </source>
</evidence>
<keyword evidence="14" id="KW-1185">Reference proteome</keyword>
<feature type="transmembrane region" description="Helical" evidence="12">
    <location>
        <begin position="119"/>
        <end position="139"/>
    </location>
</feature>
<evidence type="ECO:0000256" key="3">
    <source>
        <dbReference type="ARBA" id="ARBA00022448"/>
    </source>
</evidence>
<evidence type="ECO:0000256" key="5">
    <source>
        <dbReference type="ARBA" id="ARBA00022692"/>
    </source>
</evidence>
<dbReference type="PRINTS" id="PR01302">
    <property type="entry name" value="TYPE3IMPPROT"/>
</dbReference>
<evidence type="ECO:0000313" key="13">
    <source>
        <dbReference type="EMBL" id="OCC16094.1"/>
    </source>
</evidence>
<keyword evidence="5 12" id="KW-0812">Transmembrane</keyword>
<evidence type="ECO:0000256" key="9">
    <source>
        <dbReference type="ARBA" id="ARBA00023136"/>
    </source>
</evidence>
<comment type="similarity">
    <text evidence="1 12">Belongs to the FliP/MopC/SpaP family.</text>
</comment>
<dbReference type="PANTHER" id="PTHR30587">
    <property type="entry name" value="FLAGELLAR BIOSYNTHETIC PROTEIN FLIP"/>
    <property type="match status" value="1"/>
</dbReference>
<keyword evidence="8 12" id="KW-1133">Transmembrane helix</keyword>
<keyword evidence="10" id="KW-0975">Bacterial flagellum</keyword>
<evidence type="ECO:0000256" key="10">
    <source>
        <dbReference type="ARBA" id="ARBA00023143"/>
    </source>
</evidence>
<evidence type="ECO:0000313" key="14">
    <source>
        <dbReference type="Proteomes" id="UP000093080"/>
    </source>
</evidence>
<keyword evidence="4 12" id="KW-1003">Cell membrane</keyword>
<sequence>MVFGFLRQAIGTQQMPPNQVLIGLALFLTFFIMYPVWNEANVNSIQPYLRDEISLKTALDRVQKPIREFMFRQTREADLKLFTNMAGITNPNTKDDIPTFVLIPAYMISELKTAFEIGFVLYIPFLIIDMVVASVLLSMGMMMLPPVLISLPFKLLLFVLVDGWHLLIGSLVKSFF</sequence>
<dbReference type="NCBIfam" id="NF009438">
    <property type="entry name" value="PRK12797.1"/>
    <property type="match status" value="1"/>
</dbReference>
<dbReference type="PATRIC" id="fig|1156395.6.peg.564"/>
<proteinExistence type="inferred from homology"/>
<organism evidence="13 14">
    <name type="scientific">Dissulfuribacter thermophilus</name>
    <dbReference type="NCBI Taxonomy" id="1156395"/>
    <lineage>
        <taxon>Bacteria</taxon>
        <taxon>Pseudomonadati</taxon>
        <taxon>Thermodesulfobacteriota</taxon>
        <taxon>Dissulfuribacteria</taxon>
        <taxon>Dissulfuribacterales</taxon>
        <taxon>Dissulfuribacteraceae</taxon>
        <taxon>Dissulfuribacter</taxon>
    </lineage>
</organism>
<accession>A0A1B9F8B6</accession>
<evidence type="ECO:0000256" key="4">
    <source>
        <dbReference type="ARBA" id="ARBA00022475"/>
    </source>
</evidence>
<dbReference type="PROSITE" id="PS01061">
    <property type="entry name" value="FLIP_2"/>
    <property type="match status" value="1"/>
</dbReference>
<keyword evidence="11 12" id="KW-1006">Bacterial flagellum protein export</keyword>